<feature type="transmembrane region" description="Helical" evidence="5">
    <location>
        <begin position="83"/>
        <end position="104"/>
    </location>
</feature>
<dbReference type="Proteomes" id="UP000033109">
    <property type="component" value="Chromosome"/>
</dbReference>
<dbReference type="EMBL" id="CP009621">
    <property type="protein sequence ID" value="AKD02631.1"/>
    <property type="molecule type" value="Genomic_DNA"/>
</dbReference>
<evidence type="ECO:0000256" key="3">
    <source>
        <dbReference type="ARBA" id="ARBA00022989"/>
    </source>
</evidence>
<evidence type="ECO:0000256" key="1">
    <source>
        <dbReference type="ARBA" id="ARBA00004141"/>
    </source>
</evidence>
<sequence>MKFISKFFWLFVGVLFIFSGLIKINDPVGTAIKLEEYFEVFSTDIAPFFKNLEPYSLFLSIFLSAAEIVLGVALLVRYQLKAVLWLLLIMIMFFTFLTFYSAYFNKVTDCGCFGDAIKLTPWESFTKDVVLLVMILVLLFTQKYLPPIMRTSSGAIITIITAALSVVVGWYAYEHLPYIDFRAYKVGNNIPELMKPSAPLRYKYVMTKGGEEHEFEEYPMDTTYTFKEMLAVNPEDGPKVTDFNVWNDEGDHTQEVLSGNKLLILVQNVLKADQQNFESINELVKAAETAGITPLVITSSSSQDFGAFRHEVNLAAPYYFGDGTVLKTIIRSNPGLVLLQDGVVKGKWHHNDTPDIEEVKEALAEEE</sequence>
<dbReference type="RefSeq" id="WP_046309528.1">
    <property type="nucleotide sequence ID" value="NZ_CBCSCY010000009.1"/>
</dbReference>
<dbReference type="HOGENOM" id="CLU_041394_0_0_10"/>
<feature type="transmembrane region" description="Helical" evidence="5">
    <location>
        <begin position="7"/>
        <end position="24"/>
    </location>
</feature>
<evidence type="ECO:0000313" key="8">
    <source>
        <dbReference type="Proteomes" id="UP000033109"/>
    </source>
</evidence>
<keyword evidence="8" id="KW-1185">Reference proteome</keyword>
<gene>
    <name evidence="7" type="ORF">PKOR_05215</name>
</gene>
<dbReference type="NCBIfam" id="NF045576">
    <property type="entry name" value="BT_3928_fam"/>
    <property type="match status" value="1"/>
</dbReference>
<dbReference type="KEGG" id="pko:PKOR_05215"/>
<evidence type="ECO:0000259" key="6">
    <source>
        <dbReference type="Pfam" id="PF07291"/>
    </source>
</evidence>
<accession>A0A0E3UWF2</accession>
<keyword evidence="4 5" id="KW-0472">Membrane</keyword>
<protein>
    <submittedName>
        <fullName evidence="7">DoxX family protein</fullName>
    </submittedName>
</protein>
<comment type="subcellular location">
    <subcellularLocation>
        <location evidence="1">Membrane</location>
        <topology evidence="1">Multi-pass membrane protein</topology>
    </subcellularLocation>
</comment>
<dbReference type="PATRIC" id="fig|400092.3.peg.1158"/>
<dbReference type="GO" id="GO:0016020">
    <property type="term" value="C:membrane"/>
    <property type="evidence" value="ECO:0007669"/>
    <property type="project" value="UniProtKB-SubCell"/>
</dbReference>
<evidence type="ECO:0000256" key="5">
    <source>
        <dbReference type="SAM" id="Phobius"/>
    </source>
</evidence>
<feature type="transmembrane region" description="Helical" evidence="5">
    <location>
        <begin position="124"/>
        <end position="141"/>
    </location>
</feature>
<evidence type="ECO:0000313" key="7">
    <source>
        <dbReference type="EMBL" id="AKD02631.1"/>
    </source>
</evidence>
<dbReference type="STRING" id="400092.PKOR_05215"/>
<feature type="transmembrane region" description="Helical" evidence="5">
    <location>
        <begin position="153"/>
        <end position="173"/>
    </location>
</feature>
<dbReference type="OrthoDB" id="9809429at2"/>
<keyword evidence="2 5" id="KW-0812">Transmembrane</keyword>
<dbReference type="Pfam" id="PF07291">
    <property type="entry name" value="MauE"/>
    <property type="match status" value="1"/>
</dbReference>
<reference evidence="7 8" key="1">
    <citation type="journal article" date="2015" name="Sci. Rep.">
        <title>Unraveling adaptation of Pontibacter korlensis to radiation and infertility in desert through complete genome and comparative transcriptomic analysis.</title>
        <authorList>
            <person name="Dai J."/>
            <person name="Dai W."/>
            <person name="Qiu C."/>
            <person name="Yang Z."/>
            <person name="Zhang Y."/>
            <person name="Zhou M."/>
            <person name="Zhang L."/>
            <person name="Fang C."/>
            <person name="Gao Q."/>
            <person name="Yang Q."/>
            <person name="Li X."/>
            <person name="Wang Z."/>
            <person name="Wang Z."/>
            <person name="Jia Z."/>
            <person name="Chen X."/>
        </authorList>
    </citation>
    <scope>NUCLEOTIDE SEQUENCE [LARGE SCALE GENOMIC DNA]</scope>
    <source>
        <strain evidence="7 8">X14-1T</strain>
    </source>
</reference>
<feature type="transmembrane region" description="Helical" evidence="5">
    <location>
        <begin position="57"/>
        <end position="76"/>
    </location>
</feature>
<evidence type="ECO:0000256" key="4">
    <source>
        <dbReference type="ARBA" id="ARBA00023136"/>
    </source>
</evidence>
<keyword evidence="3 5" id="KW-1133">Transmembrane helix</keyword>
<dbReference type="InterPro" id="IPR009908">
    <property type="entry name" value="Methylamine_util_MauE"/>
</dbReference>
<organism evidence="7 8">
    <name type="scientific">Pontibacter korlensis</name>
    <dbReference type="NCBI Taxonomy" id="400092"/>
    <lineage>
        <taxon>Bacteria</taxon>
        <taxon>Pseudomonadati</taxon>
        <taxon>Bacteroidota</taxon>
        <taxon>Cytophagia</taxon>
        <taxon>Cytophagales</taxon>
        <taxon>Hymenobacteraceae</taxon>
        <taxon>Pontibacter</taxon>
    </lineage>
</organism>
<proteinExistence type="predicted"/>
<dbReference type="AlphaFoldDB" id="A0A0E3UWF2"/>
<name>A0A0E3UWF2_9BACT</name>
<feature type="domain" description="Methylamine utilisation protein MauE" evidence="6">
    <location>
        <begin position="3"/>
        <end position="140"/>
    </location>
</feature>
<evidence type="ECO:0000256" key="2">
    <source>
        <dbReference type="ARBA" id="ARBA00022692"/>
    </source>
</evidence>
<dbReference type="GO" id="GO:0030416">
    <property type="term" value="P:methylamine metabolic process"/>
    <property type="evidence" value="ECO:0007669"/>
    <property type="project" value="InterPro"/>
</dbReference>